<dbReference type="SUPFAM" id="SSF55729">
    <property type="entry name" value="Acyl-CoA N-acyltransferases (Nat)"/>
    <property type="match status" value="1"/>
</dbReference>
<evidence type="ECO:0000259" key="1">
    <source>
        <dbReference type="PROSITE" id="PS51186"/>
    </source>
</evidence>
<dbReference type="Gene3D" id="3.40.630.30">
    <property type="match status" value="1"/>
</dbReference>
<keyword evidence="3" id="KW-1185">Reference proteome</keyword>
<dbReference type="AlphaFoldDB" id="A0AA37MB22"/>
<dbReference type="InterPro" id="IPR016181">
    <property type="entry name" value="Acyl_CoA_acyltransferase"/>
</dbReference>
<dbReference type="Pfam" id="PF00583">
    <property type="entry name" value="Acetyltransf_1"/>
    <property type="match status" value="1"/>
</dbReference>
<protein>
    <recommendedName>
        <fullName evidence="1">N-acetyltransferase domain-containing protein</fullName>
    </recommendedName>
</protein>
<evidence type="ECO:0000313" key="3">
    <source>
        <dbReference type="Proteomes" id="UP001055108"/>
    </source>
</evidence>
<accession>A0AA37MB22</accession>
<dbReference type="GO" id="GO:0016747">
    <property type="term" value="F:acyltransferase activity, transferring groups other than amino-acyl groups"/>
    <property type="evidence" value="ECO:0007669"/>
    <property type="project" value="InterPro"/>
</dbReference>
<name>A0AA37MB22_9HYPH</name>
<reference evidence="2" key="1">
    <citation type="journal article" date="2016" name="Front. Microbiol.">
        <title>Genome Sequence of the Piezophilic, Mesophilic Sulfate-Reducing Bacterium Desulfovibrio indicus J2T.</title>
        <authorList>
            <person name="Cao J."/>
            <person name="Maignien L."/>
            <person name="Shao Z."/>
            <person name="Alain K."/>
            <person name="Jebbar M."/>
        </authorList>
    </citation>
    <scope>NUCLEOTIDE SEQUENCE</scope>
    <source>
        <strain evidence="2">NBRC 103626</strain>
    </source>
</reference>
<evidence type="ECO:0000313" key="2">
    <source>
        <dbReference type="EMBL" id="GJD78404.1"/>
    </source>
</evidence>
<dbReference type="PROSITE" id="PS51186">
    <property type="entry name" value="GNAT"/>
    <property type="match status" value="1"/>
</dbReference>
<sequence length="235" mass="26633">MLAIRNAAAVAWELWSERRFAEMARRGGGLFYATRVTVGLRRDLAAPCPVPAAKIPLAVRPLQDADLPHLFPEDLRGLSRKERVELATRRFHLRAGIPTCYVALDQRTETPCYMQWLMGASHNRMIQDTFPRRWFPELAPDEALLENAYTPAAYRGQGIMSCAMALIAERAVEIGARRVITFVESTNVPSLRGCAKAGFTPHLARIERRALLDTIRLRRFEPYDPALHARAERVR</sequence>
<gene>
    <name evidence="2" type="ORF">NBEOAGPD_1618</name>
</gene>
<feature type="domain" description="N-acetyltransferase" evidence="1">
    <location>
        <begin position="57"/>
        <end position="218"/>
    </location>
</feature>
<dbReference type="InterPro" id="IPR000182">
    <property type="entry name" value="GNAT_dom"/>
</dbReference>
<dbReference type="RefSeq" id="WP_238302109.1">
    <property type="nucleotide sequence ID" value="NZ_BPQM01000030.1"/>
</dbReference>
<organism evidence="2 3">
    <name type="scientific">Methylobacterium gregans</name>
    <dbReference type="NCBI Taxonomy" id="374424"/>
    <lineage>
        <taxon>Bacteria</taxon>
        <taxon>Pseudomonadati</taxon>
        <taxon>Pseudomonadota</taxon>
        <taxon>Alphaproteobacteria</taxon>
        <taxon>Hyphomicrobiales</taxon>
        <taxon>Methylobacteriaceae</taxon>
        <taxon>Methylobacterium</taxon>
    </lineage>
</organism>
<dbReference type="Proteomes" id="UP001055108">
    <property type="component" value="Unassembled WGS sequence"/>
</dbReference>
<proteinExistence type="predicted"/>
<dbReference type="EMBL" id="BPQM01000030">
    <property type="protein sequence ID" value="GJD78404.1"/>
    <property type="molecule type" value="Genomic_DNA"/>
</dbReference>
<comment type="caution">
    <text evidence="2">The sequence shown here is derived from an EMBL/GenBank/DDBJ whole genome shotgun (WGS) entry which is preliminary data.</text>
</comment>
<reference evidence="2" key="2">
    <citation type="submission" date="2021-08" db="EMBL/GenBank/DDBJ databases">
        <authorList>
            <person name="Tani A."/>
            <person name="Ola A."/>
            <person name="Ogura Y."/>
            <person name="Katsura K."/>
            <person name="Hayashi T."/>
        </authorList>
    </citation>
    <scope>NUCLEOTIDE SEQUENCE</scope>
    <source>
        <strain evidence="2">NBRC 103626</strain>
    </source>
</reference>